<dbReference type="InterPro" id="IPR007094">
    <property type="entry name" value="RNA-dir_pol_PSvirus"/>
</dbReference>
<evidence type="ECO:0000256" key="6">
    <source>
        <dbReference type="ARBA" id="ARBA00022679"/>
    </source>
</evidence>
<dbReference type="InterPro" id="IPR043502">
    <property type="entry name" value="DNA/RNA_pol_sf"/>
</dbReference>
<evidence type="ECO:0000256" key="8">
    <source>
        <dbReference type="ARBA" id="ARBA00022741"/>
    </source>
</evidence>
<dbReference type="GO" id="GO:0033644">
    <property type="term" value="C:host cell membrane"/>
    <property type="evidence" value="ECO:0007669"/>
    <property type="project" value="UniProtKB-SubCell"/>
</dbReference>
<feature type="domain" description="SF3 helicase" evidence="16">
    <location>
        <begin position="511"/>
        <end position="687"/>
    </location>
</feature>
<evidence type="ECO:0000256" key="14">
    <source>
        <dbReference type="ARBA" id="ARBA00022953"/>
    </source>
</evidence>
<evidence type="ECO:0000256" key="9">
    <source>
        <dbReference type="ARBA" id="ARBA00022801"/>
    </source>
</evidence>
<reference evidence="17" key="1">
    <citation type="submission" date="2019-12" db="EMBL/GenBank/DDBJ databases">
        <title>Viral genomes from plants on the riverside of the ancient canal in Zhenjiang city, China.</title>
        <authorList>
            <person name="Lu X."/>
            <person name="Yang X.S."/>
            <person name="Zhang W."/>
        </authorList>
    </citation>
    <scope>NUCLEOTIDE SEQUENCE</scope>
    <source>
        <strain evidence="17">Pt067-phy-6</strain>
    </source>
</reference>
<dbReference type="Pfam" id="PF00910">
    <property type="entry name" value="RNA_helicase"/>
    <property type="match status" value="1"/>
</dbReference>
<dbReference type="SUPFAM" id="SSF56672">
    <property type="entry name" value="DNA/RNA polymerases"/>
    <property type="match status" value="1"/>
</dbReference>
<evidence type="ECO:0000256" key="5">
    <source>
        <dbReference type="ARBA" id="ARBA00022670"/>
    </source>
</evidence>
<evidence type="ECO:0000256" key="7">
    <source>
        <dbReference type="ARBA" id="ARBA00022695"/>
    </source>
</evidence>
<keyword evidence="12" id="KW-0067">ATP-binding</keyword>
<name>A0A6M9BR48_9VIRU</name>
<dbReference type="SUPFAM" id="SSF50494">
    <property type="entry name" value="Trypsin-like serine proteases"/>
    <property type="match status" value="1"/>
</dbReference>
<evidence type="ECO:0000256" key="2">
    <source>
        <dbReference type="ARBA" id="ARBA00020107"/>
    </source>
</evidence>
<dbReference type="Gene3D" id="2.40.10.10">
    <property type="entry name" value="Trypsin-like serine proteases"/>
    <property type="match status" value="1"/>
</dbReference>
<keyword evidence="13" id="KW-0946">Virion</keyword>
<dbReference type="SUPFAM" id="SSF88633">
    <property type="entry name" value="Positive stranded ssRNA viruses"/>
    <property type="match status" value="3"/>
</dbReference>
<dbReference type="GO" id="GO:0006351">
    <property type="term" value="P:DNA-templated transcription"/>
    <property type="evidence" value="ECO:0007669"/>
    <property type="project" value="InterPro"/>
</dbReference>
<dbReference type="InterPro" id="IPR033703">
    <property type="entry name" value="Rhv-like"/>
</dbReference>
<dbReference type="GO" id="GO:0003723">
    <property type="term" value="F:RNA binding"/>
    <property type="evidence" value="ECO:0007669"/>
    <property type="project" value="InterPro"/>
</dbReference>
<dbReference type="InterPro" id="IPR001676">
    <property type="entry name" value="Picornavirus_capsid"/>
</dbReference>
<dbReference type="Gene3D" id="2.60.120.20">
    <property type="match status" value="3"/>
</dbReference>
<dbReference type="InterPro" id="IPR001205">
    <property type="entry name" value="RNA-dir_pol_C"/>
</dbReference>
<dbReference type="GO" id="GO:0004197">
    <property type="term" value="F:cysteine-type endopeptidase activity"/>
    <property type="evidence" value="ECO:0007669"/>
    <property type="project" value="InterPro"/>
</dbReference>
<dbReference type="CDD" id="cd23169">
    <property type="entry name" value="ps-ssRNAv-Picornavirales"/>
    <property type="match status" value="1"/>
</dbReference>
<keyword evidence="9" id="KW-0378">Hydrolase</keyword>
<dbReference type="InterPro" id="IPR043128">
    <property type="entry name" value="Rev_trsase/Diguanyl_cyclase"/>
</dbReference>
<dbReference type="Gene3D" id="3.30.70.270">
    <property type="match status" value="1"/>
</dbReference>
<dbReference type="PROSITE" id="PS51218">
    <property type="entry name" value="SF3_HELICASE_2"/>
    <property type="match status" value="1"/>
</dbReference>
<evidence type="ECO:0000256" key="3">
    <source>
        <dbReference type="ARBA" id="ARBA00022484"/>
    </source>
</evidence>
<sequence length="2861" mass="326986">MNNFINNKNSYVIVGGHGAVRRLQVPKAPKARPVFYGPKIPTVYQRYTHKERYAFFLEKKFEGNPFEFEFKFNRFIHKYKSEFYIKIYNNLLIKYIKKNKIRKAPKEHKNIKFLNNRYLALDDNEGDFEIKSPFNFLNDNLVSNVEDGDIPKFDVFKKKVRKPSIKQLLLNLESKIIEDKPELIRDRLLLQKLKDKIYLLYIKRKIKINKDYLMYKFYIKRNDSYIAQPEGLKNYFKKHVQSTVEEVTESVKDHCTEEIQGLMSAVRSAIQSDSGDQGNIIFRLVSQLVHAIINPCIKTVAWSVVSMFLEIGLLVVDKLTHYVKALETALKAWCESSENNRSANLEQIGVRRAKVESESEEQIAMASWASCLWTMITTTIGVTLQKPKNFSQFVNSLQKDIGNNLRTSNSLFTFVKNNFEVIKSMWHYVSGHTSEDFKIVKLMEHEPIVMQQWVKEVMHLTDPEFKRQAIGDSNYIDRVSLAYSFSTTIISNLSAELRTDKNTSLILRLHDKIKNLYDDLLAMGQHPHVRKLPFTLFMHGEKGIGKSTVATTLAARMLKAADIKVKSGMTCVVSPLSKYWDQCDHQPVLMVDDLWAIETGEALERQLAMLFEVCSPVPLTPPMAALEDKKMRYNPEIFLINSNKPFPVFSNVNMEAVYRRRDLLVKAVLVTKEVREKNEHFKVKADCPHCEGKNIRDVDPKFLSDFHHLAFSYAIDVLNPNTPYTQLFTYAQFQDYLDEEFLKNRKKAHLMYMKEMENLHSIREGINTASGTDIIETYEQLLDMQKMMYNTKVRTLQEDFKSLWNNISEETGKLLSSKLNIKTELFNLVKFALPESMYKEDMETSNRSPNFDEMQFTSSEDLKMSMWLESKFISQEMLNDFKRFTLVENSLIPSFEFVDNAFACWRVKQFDLGSIYSRSWYTWYKDVKKNMLKKDSDCLHFRCMPSLFTWNGTEFNGMGKCKLENDVCGAELCLFQSRFLKHLFWANWLENHSEVSYALKNYLNKKVDSSIIPDYFKDESFDYQDMISTFKLIKNRAYSIWENCMAKPVKAVWNFLKEHWKVIMLVGYFMGLVGSAIYGSYYKVKQDQQITEAILNEFTSSWAAPENLQAYGVSNQTPMARPVPTAFGTQQAMMPQYNACIDRINKNSCTVVCYYGVNSDKMIHFRCLILRNREMLFLRHYREQVVNLPNAQFRFKFNVDNEKRTGNPDGIPFDFLGCKTSYYGSVENCMFTSNLGIMVLPVNIPECRNITKFIMPLNKHRYASTTGSLVQPGGNTLNQVTIDYSNKQPHTIAGMNGSTDVYMQTVYTYQYHAPGMCGSVLLSSGSETPIIGIHVAGYEGSGMSYGMSEILHREMFDNMPLPEEYPYTDSCGIALEPLDLATIDLETMLYPQGTVPRNYAAFQSGKTQWVPSKIHGTFEVQTEPSILHQSDKRSGGNNPMKLGCEKHGLPPINFNMKDIEDAGNDLYEDLIAKCVPVRNEVGVLSIEESVCGVKELPELDALDMSSSEGFPLISLRPRNSKGKAWLFDLENTEEGYRLKKMHKALVDQLFITDTMRKQGLKPMTVFTDCLKDETLPSHKVAKPGKTRIFSISPIQYTIHFRQYYADFMMAFRRNKFTLEHAIGVDADSIQWTRLVMELTSKGPAVIAGDYKNFGPALMEQVAMEAFRCIIRWYQHYAKDDFSQYRWILAQEILGALHLCQNLIYSVGCGIPSGSPITDILNSMVNMLYIRVAWKNLTQQPFTEYYLNVKTLTYGDDVSINVSDKYKEIFNTVTLNSFFGKHKIVFTDESKTGEIIPYRKLFDTTFLKRGFKQHPDFQGYYLAPLDKISVEGASNWVNRKHDLNEATMVNIDASSRLAFGHGRDYFNKVRKTLLEAAAKVGLNVKLLTFDEINRQNFRVCIPESDAPIHGEDNLQQQTASNVTIVDSRVQTQETTCQPIRWSSYTSSDETNAYDKVTDRWFLMETTKWTKDQAVGSLLFDKKGISLPGAVYLKEKETCNVGNLMPFRVHQYWSGDMDVRLVVNSNKFQIGQLQVAWMYEADNNTKQADRVNIYGISQMHHVLVSASASNEAIMNIKYKFHTPMLPLWATDRNQTQGGLGRLYVNILNPLTVGANGPSYCFISLYIKFSNCTFSGLIHNGLVASPEMDTFTMMGAMKLLDIVEKDFNRDNPPQVLPPMYVTPTASHSWSVGTGASEPIHPLRLDARGQVHHNALCPTDDNLKVLEATRHFALIDSIVWTKGYTSGMQLWDLPASPMLERPDLRSSNKNNINRAIYQNITPLALVSSCFAYWRGSIDLRFDIIASQFHTGAICVSYVPAFNEIAGQDPKITLNQARGCMHAVFSLQEKDRFIFRIPYVADAPFWPRRHSGNAVSEDASAPGRVFIHIINPLIPMEAVAEKVYINVYMAAGPDFEVAVPVQPSFGLSFNPDVELEPSDRVKALHGYAPYYFGTCTKVFDGGCLVARWGAISDELAQFEAITTPAGSDKEYYFVMENRNSVAKVWCGSNQYDIMHSVITAHEVEGAYYNLCFPARSLDFAKKMAQQLHKEGKMTLANLKTYGFACTEDSRNTYCIENPYWNKYEAPIVTKAEDKEEASGGDGSGKSTPTDFELVARHEGERDMTDFVINNAPLLPTTTGGYKLFGENFMDLKNLLRRYQFYGSIKLQQSSPSLLNKCSFVFPCLPGGLPLVLKSQDLIIEVNNRCRDGHVPLILSMYRYFRGSLRYRIVFSNKIDAMIWIQHRPNARDFKSAIMQCTSVSTAVGVFNHTYSSYIQYTKINNIIEFEVPFYIAGSYGLLQPVPEQMEKELGRYTSLGIISVGIVQPEVPDKISDNIVAIYYSVGDDFSVSEFIGAPPCILLDDIPQS</sequence>
<dbReference type="Pfam" id="PF08762">
    <property type="entry name" value="CRPV_capsid"/>
    <property type="match status" value="1"/>
</dbReference>
<dbReference type="GO" id="GO:0005524">
    <property type="term" value="F:ATP binding"/>
    <property type="evidence" value="ECO:0007669"/>
    <property type="project" value="UniProtKB-KW"/>
</dbReference>
<keyword evidence="10" id="KW-0347">Helicase</keyword>
<dbReference type="GO" id="GO:0006508">
    <property type="term" value="P:proteolysis"/>
    <property type="evidence" value="ECO:0007669"/>
    <property type="project" value="UniProtKB-KW"/>
</dbReference>
<keyword evidence="11" id="KW-0788">Thiol protease</keyword>
<keyword evidence="6" id="KW-0808">Transferase</keyword>
<dbReference type="InterPro" id="IPR000605">
    <property type="entry name" value="Helicase_SF3_ssDNA/RNA_vir"/>
</dbReference>
<comment type="subcellular location">
    <subcellularLocation>
        <location evidence="1">Virion</location>
    </subcellularLocation>
</comment>
<dbReference type="GO" id="GO:0019028">
    <property type="term" value="C:viral capsid"/>
    <property type="evidence" value="ECO:0007669"/>
    <property type="project" value="UniProtKB-KW"/>
</dbReference>
<dbReference type="InterPro" id="IPR029053">
    <property type="entry name" value="Viral_coat"/>
</dbReference>
<proteinExistence type="predicted"/>
<feature type="domain" description="RdRp catalytic" evidence="15">
    <location>
        <begin position="1643"/>
        <end position="1769"/>
    </location>
</feature>
<dbReference type="GO" id="GO:0003968">
    <property type="term" value="F:RNA-directed RNA polymerase activity"/>
    <property type="evidence" value="ECO:0007669"/>
    <property type="project" value="UniProtKB-KW"/>
</dbReference>
<evidence type="ECO:0000313" key="17">
    <source>
        <dbReference type="EMBL" id="QKK82957.1"/>
    </source>
</evidence>
<evidence type="ECO:0000259" key="15">
    <source>
        <dbReference type="PROSITE" id="PS50507"/>
    </source>
</evidence>
<evidence type="ECO:0000256" key="11">
    <source>
        <dbReference type="ARBA" id="ARBA00022807"/>
    </source>
</evidence>
<dbReference type="Pfam" id="PF00680">
    <property type="entry name" value="RdRP_1"/>
    <property type="match status" value="1"/>
</dbReference>
<keyword evidence="7" id="KW-0548">Nucleotidyltransferase</keyword>
<evidence type="ECO:0000256" key="1">
    <source>
        <dbReference type="ARBA" id="ARBA00004328"/>
    </source>
</evidence>
<dbReference type="InterPro" id="IPR014759">
    <property type="entry name" value="Helicase_SF3_ssRNA_vir"/>
</dbReference>
<dbReference type="InterPro" id="IPR043504">
    <property type="entry name" value="Peptidase_S1_PA_chymotrypsin"/>
</dbReference>
<dbReference type="Pfam" id="PF00073">
    <property type="entry name" value="Rhv"/>
    <property type="match status" value="2"/>
</dbReference>
<dbReference type="EMBL" id="MN832454">
    <property type="protein sequence ID" value="QKK82957.1"/>
    <property type="molecule type" value="Genomic_RNA"/>
</dbReference>
<dbReference type="CDD" id="cd00205">
    <property type="entry name" value="rhv_like"/>
    <property type="match status" value="2"/>
</dbReference>
<dbReference type="PROSITE" id="PS50507">
    <property type="entry name" value="RDRP_SSRNA_POS"/>
    <property type="match status" value="1"/>
</dbReference>
<evidence type="ECO:0000256" key="4">
    <source>
        <dbReference type="ARBA" id="ARBA00022561"/>
    </source>
</evidence>
<protein>
    <recommendedName>
        <fullName evidence="2">Genome polyprotein</fullName>
    </recommendedName>
</protein>
<dbReference type="InterPro" id="IPR014872">
    <property type="entry name" value="Dicistrovirus_capsid-polyPr_C"/>
</dbReference>
<evidence type="ECO:0000256" key="10">
    <source>
        <dbReference type="ARBA" id="ARBA00022806"/>
    </source>
</evidence>
<evidence type="ECO:0000256" key="12">
    <source>
        <dbReference type="ARBA" id="ARBA00022840"/>
    </source>
</evidence>
<organism evidence="17">
    <name type="scientific">Pittosporum tobira picorna-like virus</name>
    <dbReference type="NCBI Taxonomy" id="2739855"/>
    <lineage>
        <taxon>Viruses</taxon>
        <taxon>Riboviria</taxon>
        <taxon>Orthornavirae</taxon>
        <taxon>Pisuviricota</taxon>
        <taxon>Pisoniviricetes</taxon>
        <taxon>Picornavirales</taxon>
    </lineage>
</organism>
<dbReference type="GO" id="GO:0039694">
    <property type="term" value="P:viral RNA genome replication"/>
    <property type="evidence" value="ECO:0007669"/>
    <property type="project" value="InterPro"/>
</dbReference>
<evidence type="ECO:0000259" key="16">
    <source>
        <dbReference type="PROSITE" id="PS51218"/>
    </source>
</evidence>
<dbReference type="GO" id="GO:0005198">
    <property type="term" value="F:structural molecule activity"/>
    <property type="evidence" value="ECO:0007669"/>
    <property type="project" value="InterPro"/>
</dbReference>
<dbReference type="GO" id="GO:0003724">
    <property type="term" value="F:RNA helicase activity"/>
    <property type="evidence" value="ECO:0007669"/>
    <property type="project" value="InterPro"/>
</dbReference>
<keyword evidence="8" id="KW-0547">Nucleotide-binding</keyword>
<keyword evidence="14" id="KW-0693">Viral RNA replication</keyword>
<dbReference type="InterPro" id="IPR009003">
    <property type="entry name" value="Peptidase_S1_PA"/>
</dbReference>
<accession>A0A6M9BR48</accession>
<keyword evidence="5" id="KW-0645">Protease</keyword>
<keyword evidence="4" id="KW-0167">Capsid protein</keyword>
<keyword evidence="3" id="KW-0696">RNA-directed RNA polymerase</keyword>
<evidence type="ECO:0000256" key="13">
    <source>
        <dbReference type="ARBA" id="ARBA00022844"/>
    </source>
</evidence>
<dbReference type="Gene3D" id="1.20.960.20">
    <property type="match status" value="1"/>
</dbReference>